<keyword evidence="6" id="KW-0460">Magnesium</keyword>
<keyword evidence="8" id="KW-1185">Reference proteome</keyword>
<evidence type="ECO:0000256" key="4">
    <source>
        <dbReference type="ARBA" id="ARBA00022723"/>
    </source>
</evidence>
<dbReference type="EMBL" id="NAAD01000014">
    <property type="protein sequence ID" value="ORJ58717.1"/>
    <property type="molecule type" value="Genomic_DNA"/>
</dbReference>
<sequence length="425" mass="46586">MKIAVQHLARIEGHANLVIDSARGTLRELRLEIVESPRFFEAMLKGRHFTEVAPIAARICGICSNSHTLVSLCATEQALGIEVSEQTRILRLLLAHGEILQSHLLQLFFLAIPDYYGVSSILPLVRSERALVGHALQLKKLANDICRIVGGRPVHPVTPTVGGFLRLPEAAELQELRRDLVAALPDLEASVDIFAALDYPDFERETEYFSLRGDGDYPIFGRQLVSSAGVDCAVADYQQVIEEYLVPHSNAKFARLSGESFMVGALARLRNNFDHLSPMATQVAAALEVGPATCNPYRILAARLVEVVHGVERAIHLIDDLLLAGLAPEELPTPQGPGWGAAAIEAPRGLLFHAYRYAADGRIEQADCVIPTAQNLANIEADLRARVPQLLSSGREELTRQCEKLIRAYDPCVSCSTHLLTVDFT</sequence>
<evidence type="ECO:0000256" key="6">
    <source>
        <dbReference type="PIRSR" id="PIRSR601501-1"/>
    </source>
</evidence>
<comment type="caution">
    <text evidence="7">The sequence shown here is derived from an EMBL/GenBank/DDBJ whole genome shotgun (WGS) entry which is preliminary data.</text>
</comment>
<dbReference type="STRING" id="1969733.B5V00_11485"/>
<evidence type="ECO:0000256" key="3">
    <source>
        <dbReference type="ARBA" id="ARBA00022596"/>
    </source>
</evidence>
<dbReference type="RefSeq" id="WP_085010946.1">
    <property type="nucleotide sequence ID" value="NZ_NAAD01000014.1"/>
</dbReference>
<dbReference type="AlphaFoldDB" id="A0A1X0Y0T6"/>
<keyword evidence="4 6" id="KW-0479">Metal-binding</keyword>
<organism evidence="7 8">
    <name type="scientific">Geothermobacter hydrogeniphilus</name>
    <dbReference type="NCBI Taxonomy" id="1969733"/>
    <lineage>
        <taxon>Bacteria</taxon>
        <taxon>Pseudomonadati</taxon>
        <taxon>Thermodesulfobacteriota</taxon>
        <taxon>Desulfuromonadia</taxon>
        <taxon>Desulfuromonadales</taxon>
        <taxon>Geothermobacteraceae</taxon>
        <taxon>Geothermobacter</taxon>
    </lineage>
</organism>
<dbReference type="SUPFAM" id="SSF56762">
    <property type="entry name" value="HydB/Nqo4-like"/>
    <property type="match status" value="1"/>
</dbReference>
<feature type="binding site" evidence="6">
    <location>
        <position position="418"/>
    </location>
    <ligand>
        <name>Mg(2+)</name>
        <dbReference type="ChEBI" id="CHEBI:18420"/>
    </ligand>
</feature>
<proteinExistence type="inferred from homology"/>
<comment type="similarity">
    <text evidence="2">Belongs to the [NiFe]/[NiFeSe] hydrogenase large subunit family.</text>
</comment>
<gene>
    <name evidence="7" type="ORF">B5V00_11485</name>
</gene>
<accession>A0A1X0Y0T6</accession>
<dbReference type="PANTHER" id="PTHR43600">
    <property type="entry name" value="COENZYME F420 HYDROGENASE, SUBUNIT ALPHA"/>
    <property type="match status" value="1"/>
</dbReference>
<evidence type="ECO:0000256" key="5">
    <source>
        <dbReference type="ARBA" id="ARBA00023002"/>
    </source>
</evidence>
<keyword evidence="3 6" id="KW-0533">Nickel</keyword>
<evidence type="ECO:0008006" key="9">
    <source>
        <dbReference type="Google" id="ProtNLM"/>
    </source>
</evidence>
<feature type="binding site" evidence="6">
    <location>
        <position position="63"/>
    </location>
    <ligand>
        <name>Fe cation</name>
        <dbReference type="ChEBI" id="CHEBI:24875"/>
    </ligand>
</feature>
<evidence type="ECO:0000313" key="8">
    <source>
        <dbReference type="Proteomes" id="UP000193136"/>
    </source>
</evidence>
<dbReference type="InterPro" id="IPR001501">
    <property type="entry name" value="Ni-dep_hyd_lsu"/>
</dbReference>
<dbReference type="PANTHER" id="PTHR43600:SF2">
    <property type="entry name" value="F420-NON-REDUCING HYDROGENASE VHU SUBUNIT A"/>
    <property type="match status" value="1"/>
</dbReference>
<feature type="binding site" evidence="6">
    <location>
        <position position="41"/>
    </location>
    <ligand>
        <name>Mg(2+)</name>
        <dbReference type="ChEBI" id="CHEBI:18420"/>
    </ligand>
</feature>
<evidence type="ECO:0000256" key="2">
    <source>
        <dbReference type="ARBA" id="ARBA00009292"/>
    </source>
</evidence>
<keyword evidence="6" id="KW-0408">Iron</keyword>
<feature type="binding site" evidence="6">
    <location>
        <position position="415"/>
    </location>
    <ligand>
        <name>Fe cation</name>
        <dbReference type="ChEBI" id="CHEBI:24875"/>
    </ligand>
</feature>
<feature type="binding site" evidence="6">
    <location>
        <position position="412"/>
    </location>
    <ligand>
        <name>Ni(2+)</name>
        <dbReference type="ChEBI" id="CHEBI:49786"/>
    </ligand>
</feature>
<evidence type="ECO:0000313" key="7">
    <source>
        <dbReference type="EMBL" id="ORJ58717.1"/>
    </source>
</evidence>
<dbReference type="GO" id="GO:0008901">
    <property type="term" value="F:ferredoxin hydrogenase activity"/>
    <property type="evidence" value="ECO:0007669"/>
    <property type="project" value="InterPro"/>
</dbReference>
<name>A0A1X0Y0T6_9BACT</name>
<dbReference type="InterPro" id="IPR018194">
    <property type="entry name" value="Ni-dep_hyd_lsu_Ni_BS"/>
</dbReference>
<dbReference type="Pfam" id="PF00374">
    <property type="entry name" value="NiFeSe_Hases"/>
    <property type="match status" value="2"/>
</dbReference>
<evidence type="ECO:0000256" key="1">
    <source>
        <dbReference type="ARBA" id="ARBA00001967"/>
    </source>
</evidence>
<dbReference type="GO" id="GO:0016151">
    <property type="term" value="F:nickel cation binding"/>
    <property type="evidence" value="ECO:0007669"/>
    <property type="project" value="InterPro"/>
</dbReference>
<reference evidence="7 8" key="1">
    <citation type="submission" date="2017-03" db="EMBL/GenBank/DDBJ databases">
        <title>Genome sequence of Geothermobacter sp. EPR-M, Deep-Sea Iron Reducer.</title>
        <authorList>
            <person name="Tully B."/>
            <person name="Savalia P."/>
            <person name="Abuyen K."/>
            <person name="Baughan C."/>
            <person name="Romero E."/>
            <person name="Ronkowski C."/>
            <person name="Torres B."/>
            <person name="Tremblay J."/>
            <person name="Trujillo A."/>
            <person name="Tyler M."/>
            <person name="Perez-Rodriguez I."/>
            <person name="Amend J."/>
        </authorList>
    </citation>
    <scope>NUCLEOTIDE SEQUENCE [LARGE SCALE GENOMIC DNA]</scope>
    <source>
        <strain evidence="7 8">EPR-M</strain>
    </source>
</reference>
<dbReference type="Gene3D" id="1.10.645.10">
    <property type="entry name" value="Cytochrome-c3 Hydrogenase, chain B"/>
    <property type="match status" value="1"/>
</dbReference>
<comment type="cofactor">
    <cofactor evidence="6">
        <name>Fe cation</name>
        <dbReference type="ChEBI" id="CHEBI:24875"/>
    </cofactor>
</comment>
<comment type="cofactor">
    <cofactor evidence="1 6">
        <name>Ni(2+)</name>
        <dbReference type="ChEBI" id="CHEBI:49786"/>
    </cofactor>
</comment>
<dbReference type="OrthoDB" id="9761717at2"/>
<protein>
    <recommendedName>
        <fullName evidence="9">Coenzyme F420-reducing hydrogenase, alpha subunit</fullName>
    </recommendedName>
</protein>
<feature type="binding site" evidence="6">
    <location>
        <position position="63"/>
    </location>
    <ligand>
        <name>Ni(2+)</name>
        <dbReference type="ChEBI" id="CHEBI:49786"/>
    </ligand>
</feature>
<dbReference type="InterPro" id="IPR029014">
    <property type="entry name" value="NiFe-Hase_large"/>
</dbReference>
<feature type="binding site" evidence="6">
    <location>
        <position position="60"/>
    </location>
    <ligand>
        <name>Ni(2+)</name>
        <dbReference type="ChEBI" id="CHEBI:49786"/>
    </ligand>
</feature>
<dbReference type="Proteomes" id="UP000193136">
    <property type="component" value="Unassembled WGS sequence"/>
</dbReference>
<dbReference type="PROSITE" id="PS00508">
    <property type="entry name" value="NI_HGENASE_L_2"/>
    <property type="match status" value="1"/>
</dbReference>
<keyword evidence="5" id="KW-0560">Oxidoreductase</keyword>